<reference evidence="1 2" key="1">
    <citation type="journal article" date="2019" name="Nat. Ecol. Evol.">
        <title>Megaphylogeny resolves global patterns of mushroom evolution.</title>
        <authorList>
            <person name="Varga T."/>
            <person name="Krizsan K."/>
            <person name="Foldi C."/>
            <person name="Dima B."/>
            <person name="Sanchez-Garcia M."/>
            <person name="Sanchez-Ramirez S."/>
            <person name="Szollosi G.J."/>
            <person name="Szarkandi J.G."/>
            <person name="Papp V."/>
            <person name="Albert L."/>
            <person name="Andreopoulos W."/>
            <person name="Angelini C."/>
            <person name="Antonin V."/>
            <person name="Barry K.W."/>
            <person name="Bougher N.L."/>
            <person name="Buchanan P."/>
            <person name="Buyck B."/>
            <person name="Bense V."/>
            <person name="Catcheside P."/>
            <person name="Chovatia M."/>
            <person name="Cooper J."/>
            <person name="Damon W."/>
            <person name="Desjardin D."/>
            <person name="Finy P."/>
            <person name="Geml J."/>
            <person name="Haridas S."/>
            <person name="Hughes K."/>
            <person name="Justo A."/>
            <person name="Karasinski D."/>
            <person name="Kautmanova I."/>
            <person name="Kiss B."/>
            <person name="Kocsube S."/>
            <person name="Kotiranta H."/>
            <person name="LaButti K.M."/>
            <person name="Lechner B.E."/>
            <person name="Liimatainen K."/>
            <person name="Lipzen A."/>
            <person name="Lukacs Z."/>
            <person name="Mihaltcheva S."/>
            <person name="Morgado L.N."/>
            <person name="Niskanen T."/>
            <person name="Noordeloos M.E."/>
            <person name="Ohm R.A."/>
            <person name="Ortiz-Santana B."/>
            <person name="Ovrebo C."/>
            <person name="Racz N."/>
            <person name="Riley R."/>
            <person name="Savchenko A."/>
            <person name="Shiryaev A."/>
            <person name="Soop K."/>
            <person name="Spirin V."/>
            <person name="Szebenyi C."/>
            <person name="Tomsovsky M."/>
            <person name="Tulloss R.E."/>
            <person name="Uehling J."/>
            <person name="Grigoriev I.V."/>
            <person name="Vagvolgyi C."/>
            <person name="Papp T."/>
            <person name="Martin F.M."/>
            <person name="Miettinen O."/>
            <person name="Hibbett D.S."/>
            <person name="Nagy L.G."/>
        </authorList>
    </citation>
    <scope>NUCLEOTIDE SEQUENCE [LARGE SCALE GENOMIC DNA]</scope>
    <source>
        <strain evidence="1 2">NL-1719</strain>
    </source>
</reference>
<dbReference type="Proteomes" id="UP000308600">
    <property type="component" value="Unassembled WGS sequence"/>
</dbReference>
<sequence>MLSTRVLVDSSYPRVKLVHAISYPLSHIRRSRATSRHLSRTRSTLSAVGIYYCQLRDRWFLLQVSVVTLRVGHNHSAVLPRRLSVCT</sequence>
<organism evidence="1 2">
    <name type="scientific">Pluteus cervinus</name>
    <dbReference type="NCBI Taxonomy" id="181527"/>
    <lineage>
        <taxon>Eukaryota</taxon>
        <taxon>Fungi</taxon>
        <taxon>Dikarya</taxon>
        <taxon>Basidiomycota</taxon>
        <taxon>Agaricomycotina</taxon>
        <taxon>Agaricomycetes</taxon>
        <taxon>Agaricomycetidae</taxon>
        <taxon>Agaricales</taxon>
        <taxon>Pluteineae</taxon>
        <taxon>Pluteaceae</taxon>
        <taxon>Pluteus</taxon>
    </lineage>
</organism>
<protein>
    <submittedName>
        <fullName evidence="1">Uncharacterized protein</fullName>
    </submittedName>
</protein>
<keyword evidence="2" id="KW-1185">Reference proteome</keyword>
<gene>
    <name evidence="1" type="ORF">BDN72DRAFT_110525</name>
</gene>
<dbReference type="EMBL" id="ML208381">
    <property type="protein sequence ID" value="TFK67244.1"/>
    <property type="molecule type" value="Genomic_DNA"/>
</dbReference>
<evidence type="ECO:0000313" key="1">
    <source>
        <dbReference type="EMBL" id="TFK67244.1"/>
    </source>
</evidence>
<name>A0ACD3APK2_9AGAR</name>
<accession>A0ACD3APK2</accession>
<evidence type="ECO:0000313" key="2">
    <source>
        <dbReference type="Proteomes" id="UP000308600"/>
    </source>
</evidence>
<proteinExistence type="predicted"/>